<reference evidence="1" key="2">
    <citation type="submission" date="2015-06" db="UniProtKB">
        <authorList>
            <consortium name="EnsemblProtists"/>
        </authorList>
    </citation>
    <scope>IDENTIFICATION</scope>
    <source>
        <strain evidence="1">Emoy2</strain>
    </source>
</reference>
<evidence type="ECO:0000313" key="1">
    <source>
        <dbReference type="EnsemblProtists" id="HpaP813819"/>
    </source>
</evidence>
<name>M4C401_HYAAE</name>
<reference evidence="2" key="1">
    <citation type="journal article" date="2010" name="Science">
        <title>Signatures of adaptation to obligate biotrophy in the Hyaloperonospora arabidopsidis genome.</title>
        <authorList>
            <person name="Baxter L."/>
            <person name="Tripathy S."/>
            <person name="Ishaque N."/>
            <person name="Boot N."/>
            <person name="Cabral A."/>
            <person name="Kemen E."/>
            <person name="Thines M."/>
            <person name="Ah-Fong A."/>
            <person name="Anderson R."/>
            <person name="Badejoko W."/>
            <person name="Bittner-Eddy P."/>
            <person name="Boore J.L."/>
            <person name="Chibucos M.C."/>
            <person name="Coates M."/>
            <person name="Dehal P."/>
            <person name="Delehaunty K."/>
            <person name="Dong S."/>
            <person name="Downton P."/>
            <person name="Dumas B."/>
            <person name="Fabro G."/>
            <person name="Fronick C."/>
            <person name="Fuerstenberg S.I."/>
            <person name="Fulton L."/>
            <person name="Gaulin E."/>
            <person name="Govers F."/>
            <person name="Hughes L."/>
            <person name="Humphray S."/>
            <person name="Jiang R.H."/>
            <person name="Judelson H."/>
            <person name="Kamoun S."/>
            <person name="Kyung K."/>
            <person name="Meijer H."/>
            <person name="Minx P."/>
            <person name="Morris P."/>
            <person name="Nelson J."/>
            <person name="Phuntumart V."/>
            <person name="Qutob D."/>
            <person name="Rehmany A."/>
            <person name="Rougon-Cardoso A."/>
            <person name="Ryden P."/>
            <person name="Torto-Alalibo T."/>
            <person name="Studholme D."/>
            <person name="Wang Y."/>
            <person name="Win J."/>
            <person name="Wood J."/>
            <person name="Clifton S.W."/>
            <person name="Rogers J."/>
            <person name="Van den Ackerveken G."/>
            <person name="Jones J.D."/>
            <person name="McDowell J.M."/>
            <person name="Beynon J."/>
            <person name="Tyler B.M."/>
        </authorList>
    </citation>
    <scope>NUCLEOTIDE SEQUENCE [LARGE SCALE GENOMIC DNA]</scope>
    <source>
        <strain evidence="2">Emoy2</strain>
    </source>
</reference>
<sequence>MMQWSPKCYFKDWVPALGNVCSWLTHLSLLVPVGPATICTLEWSSSTQAEQPEARLAADMIAASLHSSSRKASSAHIFSCRCSYLVR</sequence>
<accession>M4C401</accession>
<dbReference type="VEuPathDB" id="FungiDB:HpaG813819"/>
<dbReference type="HOGENOM" id="CLU_2488196_0_0_1"/>
<dbReference type="AlphaFoldDB" id="M4C401"/>
<protein>
    <submittedName>
        <fullName evidence="1">Uncharacterized protein</fullName>
    </submittedName>
</protein>
<proteinExistence type="predicted"/>
<organism evidence="1 2">
    <name type="scientific">Hyaloperonospora arabidopsidis (strain Emoy2)</name>
    <name type="common">Downy mildew agent</name>
    <name type="synonym">Peronospora arabidopsidis</name>
    <dbReference type="NCBI Taxonomy" id="559515"/>
    <lineage>
        <taxon>Eukaryota</taxon>
        <taxon>Sar</taxon>
        <taxon>Stramenopiles</taxon>
        <taxon>Oomycota</taxon>
        <taxon>Peronosporomycetes</taxon>
        <taxon>Peronosporales</taxon>
        <taxon>Peronosporaceae</taxon>
        <taxon>Hyaloperonospora</taxon>
    </lineage>
</organism>
<dbReference type="Proteomes" id="UP000011713">
    <property type="component" value="Unassembled WGS sequence"/>
</dbReference>
<dbReference type="EMBL" id="ABWE02002901">
    <property type="status" value="NOT_ANNOTATED_CDS"/>
    <property type="molecule type" value="Genomic_DNA"/>
</dbReference>
<keyword evidence="2" id="KW-1185">Reference proteome</keyword>
<dbReference type="InParanoid" id="M4C401"/>
<dbReference type="EnsemblProtists" id="HpaT813819">
    <property type="protein sequence ID" value="HpaP813819"/>
    <property type="gene ID" value="HpaG813819"/>
</dbReference>
<evidence type="ECO:0000313" key="2">
    <source>
        <dbReference type="Proteomes" id="UP000011713"/>
    </source>
</evidence>